<feature type="region of interest" description="Disordered" evidence="1">
    <location>
        <begin position="296"/>
        <end position="317"/>
    </location>
</feature>
<reference evidence="2 3" key="1">
    <citation type="submission" date="2019-08" db="EMBL/GenBank/DDBJ databases">
        <title>A chromosome-level genome assembly, high-density linkage maps, and genome scans reveal the genomic architecture of hybrid incompatibilities underlying speciation via character displacement in darters (Percidae: Etheostominae).</title>
        <authorList>
            <person name="Moran R.L."/>
            <person name="Catchen J.M."/>
            <person name="Fuller R.C."/>
        </authorList>
    </citation>
    <scope>NUCLEOTIDE SEQUENCE [LARGE SCALE GENOMIC DNA]</scope>
    <source>
        <strain evidence="2">EspeVRDwgs_2016</strain>
        <tissue evidence="2">Muscle</tissue>
    </source>
</reference>
<gene>
    <name evidence="2" type="ORF">FQN60_008817</name>
</gene>
<evidence type="ECO:0000256" key="1">
    <source>
        <dbReference type="SAM" id="MobiDB-lite"/>
    </source>
</evidence>
<sequence length="317" mass="35815">MWPHLGASYQRHLVHCWLINLATGSSSFKYFLHYRGPKKFHTLNAMANRRRRRQILLPDHRNRHVPNNVDQLAFKYMEMCKVESSTDSDSEISPRWSDTSTMFLDPYDGSSEDSDKSNIDVGVSSRRTRQQGKSGGGGCRFSGRSRRFTLHHPATVSLRDVVKNGKQDPVTGQQHLLDVQMKCESDSELDILSPHSDRDGLTEEMANDSTMHTQTTDIELHCQFDESDFHATRFSTLHTPGPVTSVGGSWSQMLDSSSERPPCPCDLRSLSKRKMCSPGADVVELGQRKRQCVVNMEDEQEERDSASEPCSSHLAID</sequence>
<evidence type="ECO:0000313" key="2">
    <source>
        <dbReference type="EMBL" id="KAA8582077.1"/>
    </source>
</evidence>
<feature type="region of interest" description="Disordered" evidence="1">
    <location>
        <begin position="107"/>
        <end position="144"/>
    </location>
</feature>
<keyword evidence="3" id="KW-1185">Reference proteome</keyword>
<dbReference type="Proteomes" id="UP000327493">
    <property type="component" value="Chromosome 20"/>
</dbReference>
<protein>
    <submittedName>
        <fullName evidence="2">Uncharacterized protein</fullName>
    </submittedName>
</protein>
<proteinExistence type="predicted"/>
<evidence type="ECO:0000313" key="3">
    <source>
        <dbReference type="Proteomes" id="UP000327493"/>
    </source>
</evidence>
<name>A0A5J5CK43_9PERO</name>
<dbReference type="AlphaFoldDB" id="A0A5J5CK43"/>
<dbReference type="EMBL" id="VOFY01000020">
    <property type="protein sequence ID" value="KAA8582077.1"/>
    <property type="molecule type" value="Genomic_DNA"/>
</dbReference>
<accession>A0A5J5CK43</accession>
<organism evidence="2 3">
    <name type="scientific">Etheostoma spectabile</name>
    <name type="common">orangethroat darter</name>
    <dbReference type="NCBI Taxonomy" id="54343"/>
    <lineage>
        <taxon>Eukaryota</taxon>
        <taxon>Metazoa</taxon>
        <taxon>Chordata</taxon>
        <taxon>Craniata</taxon>
        <taxon>Vertebrata</taxon>
        <taxon>Euteleostomi</taxon>
        <taxon>Actinopterygii</taxon>
        <taxon>Neopterygii</taxon>
        <taxon>Teleostei</taxon>
        <taxon>Neoteleostei</taxon>
        <taxon>Acanthomorphata</taxon>
        <taxon>Eupercaria</taxon>
        <taxon>Perciformes</taxon>
        <taxon>Percoidei</taxon>
        <taxon>Percidae</taxon>
        <taxon>Etheostomatinae</taxon>
        <taxon>Etheostoma</taxon>
    </lineage>
</organism>
<comment type="caution">
    <text evidence="2">The sequence shown here is derived from an EMBL/GenBank/DDBJ whole genome shotgun (WGS) entry which is preliminary data.</text>
</comment>